<keyword evidence="3" id="KW-1185">Reference proteome</keyword>
<keyword evidence="1" id="KW-0812">Transmembrane</keyword>
<evidence type="ECO:0000313" key="2">
    <source>
        <dbReference type="EMBL" id="EPY15652.1"/>
    </source>
</evidence>
<proteinExistence type="predicted"/>
<reference evidence="2 3" key="1">
    <citation type="journal article" date="2013" name="PLoS ONE">
        <title>Predicting the Proteins of Angomonas deanei, Strigomonas culicis and Their Respective Endosymbionts Reveals New Aspects of the Trypanosomatidae Family.</title>
        <authorList>
            <person name="Motta M.C."/>
            <person name="Martins A.C."/>
            <person name="de Souza S.S."/>
            <person name="Catta-Preta C.M."/>
            <person name="Silva R."/>
            <person name="Klein C.C."/>
            <person name="de Almeida L.G."/>
            <person name="de Lima Cunha O."/>
            <person name="Ciapina L.P."/>
            <person name="Brocchi M."/>
            <person name="Colabardini A.C."/>
            <person name="de Araujo Lima B."/>
            <person name="Machado C.R."/>
            <person name="de Almeida Soares C.M."/>
            <person name="Probst C.M."/>
            <person name="de Menezes C.B."/>
            <person name="Thompson C.E."/>
            <person name="Bartholomeu D.C."/>
            <person name="Gradia D.F."/>
            <person name="Pavoni D.P."/>
            <person name="Grisard E.C."/>
            <person name="Fantinatti-Garboggini F."/>
            <person name="Marchini F.K."/>
            <person name="Rodrigues-Luiz G.F."/>
            <person name="Wagner G."/>
            <person name="Goldman G.H."/>
            <person name="Fietto J.L."/>
            <person name="Elias M.C."/>
            <person name="Goldman M.H."/>
            <person name="Sagot M.F."/>
            <person name="Pereira M."/>
            <person name="Stoco P.H."/>
            <person name="de Mendonca-Neto R.P."/>
            <person name="Teixeira S.M."/>
            <person name="Maciel T.E."/>
            <person name="de Oliveira Mendes T.A."/>
            <person name="Urmenyi T.P."/>
            <person name="de Souza W."/>
            <person name="Schenkman S."/>
            <person name="de Vasconcelos A.T."/>
        </authorList>
    </citation>
    <scope>NUCLEOTIDE SEQUENCE [LARGE SCALE GENOMIC DNA]</scope>
</reference>
<accession>S9TCC5</accession>
<evidence type="ECO:0000256" key="1">
    <source>
        <dbReference type="SAM" id="Phobius"/>
    </source>
</evidence>
<protein>
    <submittedName>
        <fullName evidence="2">Uncharacterized protein</fullName>
    </submittedName>
</protein>
<dbReference type="AlphaFoldDB" id="S9TCC5"/>
<keyword evidence="1" id="KW-1133">Transmembrane helix</keyword>
<feature type="transmembrane region" description="Helical" evidence="1">
    <location>
        <begin position="7"/>
        <end position="30"/>
    </location>
</feature>
<keyword evidence="1" id="KW-0472">Membrane</keyword>
<name>S9TCC5_9TRYP</name>
<feature type="transmembrane region" description="Helical" evidence="1">
    <location>
        <begin position="42"/>
        <end position="67"/>
    </location>
</feature>
<gene>
    <name evidence="2" type="ORF">STCU_11861</name>
</gene>
<dbReference type="EMBL" id="ATMH01011868">
    <property type="protein sequence ID" value="EPY15652.1"/>
    <property type="molecule type" value="Genomic_DNA"/>
</dbReference>
<comment type="caution">
    <text evidence="2">The sequence shown here is derived from an EMBL/GenBank/DDBJ whole genome shotgun (WGS) entry which is preliminary data.</text>
</comment>
<dbReference type="Proteomes" id="UP000015354">
    <property type="component" value="Unassembled WGS sequence"/>
</dbReference>
<organism evidence="2 3">
    <name type="scientific">Strigomonas culicis</name>
    <dbReference type="NCBI Taxonomy" id="28005"/>
    <lineage>
        <taxon>Eukaryota</taxon>
        <taxon>Discoba</taxon>
        <taxon>Euglenozoa</taxon>
        <taxon>Kinetoplastea</taxon>
        <taxon>Metakinetoplastina</taxon>
        <taxon>Trypanosomatida</taxon>
        <taxon>Trypanosomatidae</taxon>
        <taxon>Strigomonadinae</taxon>
        <taxon>Strigomonas</taxon>
    </lineage>
</organism>
<evidence type="ECO:0000313" key="3">
    <source>
        <dbReference type="Proteomes" id="UP000015354"/>
    </source>
</evidence>
<sequence>MSVRISIIVTTVWQFYCLSFLFLFIFFFVIKQLGENCVPLLLFFFHFCITLVSIFFHKFCLSLWLLFHTKHNYTHTKKKGKSKET</sequence>